<organism evidence="2 3">
    <name type="scientific">Basidiobolus meristosporus CBS 931.73</name>
    <dbReference type="NCBI Taxonomy" id="1314790"/>
    <lineage>
        <taxon>Eukaryota</taxon>
        <taxon>Fungi</taxon>
        <taxon>Fungi incertae sedis</taxon>
        <taxon>Zoopagomycota</taxon>
        <taxon>Entomophthoromycotina</taxon>
        <taxon>Basidiobolomycetes</taxon>
        <taxon>Basidiobolales</taxon>
        <taxon>Basidiobolaceae</taxon>
        <taxon>Basidiobolus</taxon>
    </lineage>
</organism>
<dbReference type="AlphaFoldDB" id="A0A1Y1Z890"/>
<keyword evidence="3" id="KW-1185">Reference proteome</keyword>
<protein>
    <submittedName>
        <fullName evidence="2">Uncharacterized protein</fullName>
    </submittedName>
</protein>
<sequence length="74" mass="8537">MRALAPCLIIFSALITLTQPAPIDSGRFTHHDDPQLTLNLESLPNLDFEYIYYYAKQEMEARNYLESEINSEEA</sequence>
<dbReference type="InParanoid" id="A0A1Y1Z890"/>
<comment type="caution">
    <text evidence="2">The sequence shown here is derived from an EMBL/GenBank/DDBJ whole genome shotgun (WGS) entry which is preliminary data.</text>
</comment>
<evidence type="ECO:0000313" key="3">
    <source>
        <dbReference type="Proteomes" id="UP000193498"/>
    </source>
</evidence>
<feature type="chain" id="PRO_5010991436" evidence="1">
    <location>
        <begin position="21"/>
        <end position="74"/>
    </location>
</feature>
<evidence type="ECO:0000313" key="2">
    <source>
        <dbReference type="EMBL" id="ORY06473.1"/>
    </source>
</evidence>
<dbReference type="Proteomes" id="UP000193498">
    <property type="component" value="Unassembled WGS sequence"/>
</dbReference>
<dbReference type="EMBL" id="MCFE01000016">
    <property type="protein sequence ID" value="ORY06473.1"/>
    <property type="molecule type" value="Genomic_DNA"/>
</dbReference>
<reference evidence="2 3" key="1">
    <citation type="submission" date="2016-07" db="EMBL/GenBank/DDBJ databases">
        <title>Pervasive Adenine N6-methylation of Active Genes in Fungi.</title>
        <authorList>
            <consortium name="DOE Joint Genome Institute"/>
            <person name="Mondo S.J."/>
            <person name="Dannebaum R.O."/>
            <person name="Kuo R.C."/>
            <person name="Labutti K."/>
            <person name="Haridas S."/>
            <person name="Kuo A."/>
            <person name="Salamov A."/>
            <person name="Ahrendt S.R."/>
            <person name="Lipzen A."/>
            <person name="Sullivan W."/>
            <person name="Andreopoulos W.B."/>
            <person name="Clum A."/>
            <person name="Lindquist E."/>
            <person name="Daum C."/>
            <person name="Ramamoorthy G.K."/>
            <person name="Gryganskyi A."/>
            <person name="Culley D."/>
            <person name="Magnuson J.K."/>
            <person name="James T.Y."/>
            <person name="O'Malley M.A."/>
            <person name="Stajich J.E."/>
            <person name="Spatafora J.W."/>
            <person name="Visel A."/>
            <person name="Grigoriev I.V."/>
        </authorList>
    </citation>
    <scope>NUCLEOTIDE SEQUENCE [LARGE SCALE GENOMIC DNA]</scope>
    <source>
        <strain evidence="2 3">CBS 931.73</strain>
    </source>
</reference>
<evidence type="ECO:0000256" key="1">
    <source>
        <dbReference type="SAM" id="SignalP"/>
    </source>
</evidence>
<gene>
    <name evidence="2" type="ORF">K493DRAFT_310583</name>
</gene>
<proteinExistence type="predicted"/>
<feature type="signal peptide" evidence="1">
    <location>
        <begin position="1"/>
        <end position="20"/>
    </location>
</feature>
<keyword evidence="1" id="KW-0732">Signal</keyword>
<accession>A0A1Y1Z890</accession>
<name>A0A1Y1Z890_9FUNG</name>